<dbReference type="Pfam" id="PF18962">
    <property type="entry name" value="Por_Secre_tail"/>
    <property type="match status" value="1"/>
</dbReference>
<dbReference type="Gene3D" id="3.40.390.10">
    <property type="entry name" value="Collagenase (Catalytic Domain)"/>
    <property type="match status" value="1"/>
</dbReference>
<dbReference type="Pfam" id="PF01483">
    <property type="entry name" value="P_proprotein"/>
    <property type="match status" value="1"/>
</dbReference>
<dbReference type="InterPro" id="IPR002884">
    <property type="entry name" value="P_dom"/>
</dbReference>
<dbReference type="SUPFAM" id="SSF55486">
    <property type="entry name" value="Metalloproteases ('zincins'), catalytic domain"/>
    <property type="match status" value="1"/>
</dbReference>
<dbReference type="SUPFAM" id="SSF49785">
    <property type="entry name" value="Galactose-binding domain-like"/>
    <property type="match status" value="1"/>
</dbReference>
<keyword evidence="3" id="KW-0378">Hydrolase</keyword>
<dbReference type="InterPro" id="IPR026444">
    <property type="entry name" value="Secre_tail"/>
</dbReference>
<dbReference type="NCBIfam" id="TIGR04183">
    <property type="entry name" value="Por_Secre_tail"/>
    <property type="match status" value="1"/>
</dbReference>
<protein>
    <submittedName>
        <fullName evidence="7">Reprolysin-like metallopeptidase</fullName>
    </submittedName>
</protein>
<dbReference type="Pfam" id="PF13583">
    <property type="entry name" value="Reprolysin_4"/>
    <property type="match status" value="1"/>
</dbReference>
<feature type="compositionally biased region" description="Polar residues" evidence="4">
    <location>
        <begin position="456"/>
        <end position="487"/>
    </location>
</feature>
<organism evidence="7 8">
    <name type="scientific">Flavobacterium qiangtangense</name>
    <dbReference type="NCBI Taxonomy" id="1442595"/>
    <lineage>
        <taxon>Bacteria</taxon>
        <taxon>Pseudomonadati</taxon>
        <taxon>Bacteroidota</taxon>
        <taxon>Flavobacteriia</taxon>
        <taxon>Flavobacteriales</taxon>
        <taxon>Flavobacteriaceae</taxon>
        <taxon>Flavobacterium</taxon>
    </lineage>
</organism>
<reference evidence="8" key="1">
    <citation type="journal article" date="2019" name="Int. J. Syst. Evol. Microbiol.">
        <title>The Global Catalogue of Microorganisms (GCM) 10K type strain sequencing project: providing services to taxonomists for standard genome sequencing and annotation.</title>
        <authorList>
            <consortium name="The Broad Institute Genomics Platform"/>
            <consortium name="The Broad Institute Genome Sequencing Center for Infectious Disease"/>
            <person name="Wu L."/>
            <person name="Ma J."/>
        </authorList>
    </citation>
    <scope>NUCLEOTIDE SEQUENCE [LARGE SCALE GENOMIC DNA]</scope>
    <source>
        <strain evidence="8">CCUG 49679</strain>
    </source>
</reference>
<evidence type="ECO:0000256" key="3">
    <source>
        <dbReference type="ARBA" id="ARBA00022801"/>
    </source>
</evidence>
<dbReference type="RefSeq" id="WP_379793143.1">
    <property type="nucleotide sequence ID" value="NZ_JBHSQB010000019.1"/>
</dbReference>
<comment type="caution">
    <text evidence="7">The sequence shown here is derived from an EMBL/GenBank/DDBJ whole genome shotgun (WGS) entry which is preliminary data.</text>
</comment>
<dbReference type="InterPro" id="IPR008979">
    <property type="entry name" value="Galactose-bd-like_sf"/>
</dbReference>
<dbReference type="Gene3D" id="2.60.40.10">
    <property type="entry name" value="Immunoglobulins"/>
    <property type="match status" value="1"/>
</dbReference>
<sequence>MKKTLRFSACLLLISSFAFAQSDKSWRRTNEQEIKTYKNVKGREFPQASKYYNLDVSSLRQTLFSAPKVASESNVIISIPNIDGEMEQFRVWENSNFAPELQAQFPDIRAYAGVGLKDKTASIRISIDPQGIQTMVLRGGKKTEFIEPYSADGTKYALFNSESVRTEGEIPFACTTKDDLELHDKLKSIGNSTLSNNQVFKTLRLALSCTGEYTAYFGGVSQALAGMNATMTRVNGVFAIDLAIKLELIANNTALIYTNAATDPYSDAEAGSGGAWNLELQGALTSTIGNAAYDIGHLFGAAGGGGNAGCIGCVCVNPTPAVPEGKGSGFTSPSNNIPAGDTFDIDYVAHEMGHQLGANHTFSHSAEINGVNVEPGSGSTIMGYAGITSYNVQNNSDDYFTYRSILQIQSNLATKTCPVSTPMTNTAPTVSAGLDYTIPKGTPFILTGTGSDVESNSNLTYTWEQNDPSNSSNTQGASSVASPTKASGPNFRSLAPSPSPVRYMPALSTVLTNNLSSQWESVSTVGRTLNFTLTARDNSVGSGQTNTDATVITVSNTVGPFDVTSQSAAGITWTQGGTETITWSVGGTTSLAGSANVDILLSTDGGLTYPTVLKANTPNDGSEAITVPNLAAPFCRVMVKPTGNIYYDINPVAFAIGYIVTTTTTCNTYTATPNAPIVGLAQPAWSAYSVNVPDNVVISDINVSVNISHPRINDLYVGLLKPGTNAVADIRILYQQGCGQIVNKNMITTYDDAGTNLACGSIDLGNTYKPLNTLDIFNGLNSAGNWRLTIADLTVQNSGTLNSFALNICSTTTTITLSNEDFSLANFAIYPNPNNGNFTVQFDSKSSNEIKIGVHDLRGREIFNKSYQNSGVFNQNLQLSNVQAGVYLVTVQDGDRKEVKKIVIQ</sequence>
<dbReference type="Proteomes" id="UP001596287">
    <property type="component" value="Unassembled WGS sequence"/>
</dbReference>
<evidence type="ECO:0000256" key="2">
    <source>
        <dbReference type="ARBA" id="ARBA00022729"/>
    </source>
</evidence>
<accession>A0ABW1PSU0</accession>
<evidence type="ECO:0000313" key="7">
    <source>
        <dbReference type="EMBL" id="MFC6098148.1"/>
    </source>
</evidence>
<dbReference type="EMBL" id="JBHSQB010000019">
    <property type="protein sequence ID" value="MFC6098148.1"/>
    <property type="molecule type" value="Genomic_DNA"/>
</dbReference>
<evidence type="ECO:0000256" key="5">
    <source>
        <dbReference type="SAM" id="SignalP"/>
    </source>
</evidence>
<evidence type="ECO:0000313" key="8">
    <source>
        <dbReference type="Proteomes" id="UP001596287"/>
    </source>
</evidence>
<feature type="domain" description="P/Homo B" evidence="6">
    <location>
        <begin position="659"/>
        <end position="814"/>
    </location>
</feature>
<dbReference type="PROSITE" id="PS51829">
    <property type="entry name" value="P_HOMO_B"/>
    <property type="match status" value="1"/>
</dbReference>
<keyword evidence="1" id="KW-0645">Protease</keyword>
<dbReference type="InterPro" id="IPR024079">
    <property type="entry name" value="MetalloPept_cat_dom_sf"/>
</dbReference>
<evidence type="ECO:0000256" key="1">
    <source>
        <dbReference type="ARBA" id="ARBA00022670"/>
    </source>
</evidence>
<evidence type="ECO:0000256" key="4">
    <source>
        <dbReference type="SAM" id="MobiDB-lite"/>
    </source>
</evidence>
<keyword evidence="2 5" id="KW-0732">Signal</keyword>
<feature type="signal peptide" evidence="5">
    <location>
        <begin position="1"/>
        <end position="20"/>
    </location>
</feature>
<feature type="chain" id="PRO_5045181692" evidence="5">
    <location>
        <begin position="21"/>
        <end position="905"/>
    </location>
</feature>
<dbReference type="InterPro" id="IPR013783">
    <property type="entry name" value="Ig-like_fold"/>
</dbReference>
<gene>
    <name evidence="7" type="ORF">ACFPVY_15965</name>
</gene>
<name>A0ABW1PSU0_9FLAO</name>
<dbReference type="Gene3D" id="2.60.120.260">
    <property type="entry name" value="Galactose-binding domain-like"/>
    <property type="match status" value="1"/>
</dbReference>
<evidence type="ECO:0000259" key="6">
    <source>
        <dbReference type="PROSITE" id="PS51829"/>
    </source>
</evidence>
<keyword evidence="8" id="KW-1185">Reference proteome</keyword>
<proteinExistence type="predicted"/>
<feature type="region of interest" description="Disordered" evidence="4">
    <location>
        <begin position="456"/>
        <end position="498"/>
    </location>
</feature>